<accession>A0A6C0C2E6</accession>
<organism evidence="2">
    <name type="scientific">viral metagenome</name>
    <dbReference type="NCBI Taxonomy" id="1070528"/>
    <lineage>
        <taxon>unclassified sequences</taxon>
        <taxon>metagenomes</taxon>
        <taxon>organismal metagenomes</taxon>
    </lineage>
</organism>
<dbReference type="AlphaFoldDB" id="A0A6C0C2E6"/>
<sequence length="113" mass="11821">MVSGASKLASVLCAGCSGFVAVGGITYFAADPLVAMVCTSVPVALMSNFFVSTDDAANFAPYFVVAVLLLLLYSITYYVLVQFFRPCYAALVVFAVASIVSVVVVAVRNAIKC</sequence>
<dbReference type="EMBL" id="MN739310">
    <property type="protein sequence ID" value="QHS97954.1"/>
    <property type="molecule type" value="Genomic_DNA"/>
</dbReference>
<proteinExistence type="predicted"/>
<feature type="transmembrane region" description="Helical" evidence="1">
    <location>
        <begin position="87"/>
        <end position="107"/>
    </location>
</feature>
<evidence type="ECO:0000313" key="2">
    <source>
        <dbReference type="EMBL" id="QHS97954.1"/>
    </source>
</evidence>
<name>A0A6C0C2E6_9ZZZZ</name>
<protein>
    <submittedName>
        <fullName evidence="2">Uncharacterized protein</fullName>
    </submittedName>
</protein>
<keyword evidence="1" id="KW-1133">Transmembrane helix</keyword>
<evidence type="ECO:0000256" key="1">
    <source>
        <dbReference type="SAM" id="Phobius"/>
    </source>
</evidence>
<reference evidence="2" key="1">
    <citation type="journal article" date="2020" name="Nature">
        <title>Giant virus diversity and host interactions through global metagenomics.</title>
        <authorList>
            <person name="Schulz F."/>
            <person name="Roux S."/>
            <person name="Paez-Espino D."/>
            <person name="Jungbluth S."/>
            <person name="Walsh D.A."/>
            <person name="Denef V.J."/>
            <person name="McMahon K.D."/>
            <person name="Konstantinidis K.T."/>
            <person name="Eloe-Fadrosh E.A."/>
            <person name="Kyrpides N.C."/>
            <person name="Woyke T."/>
        </authorList>
    </citation>
    <scope>NUCLEOTIDE SEQUENCE</scope>
    <source>
        <strain evidence="2">GVMAG-M-3300020182-33</strain>
    </source>
</reference>
<keyword evidence="1" id="KW-0472">Membrane</keyword>
<feature type="transmembrane region" description="Helical" evidence="1">
    <location>
        <begin position="59"/>
        <end position="81"/>
    </location>
</feature>
<feature type="transmembrane region" description="Helical" evidence="1">
    <location>
        <begin position="33"/>
        <end position="52"/>
    </location>
</feature>
<keyword evidence="1" id="KW-0812">Transmembrane</keyword>